<keyword evidence="3" id="KW-1185">Reference proteome</keyword>
<dbReference type="Pfam" id="PF19783">
    <property type="entry name" value="DUF6268"/>
    <property type="match status" value="1"/>
</dbReference>
<dbReference type="Proteomes" id="UP000674217">
    <property type="component" value="Unassembled WGS sequence"/>
</dbReference>
<dbReference type="EMBL" id="JAGFBU010000009">
    <property type="protein sequence ID" value="MBP4143138.1"/>
    <property type="molecule type" value="Genomic_DNA"/>
</dbReference>
<evidence type="ECO:0000259" key="1">
    <source>
        <dbReference type="Pfam" id="PF19783"/>
    </source>
</evidence>
<dbReference type="InterPro" id="IPR046235">
    <property type="entry name" value="DUF6268"/>
</dbReference>
<comment type="caution">
    <text evidence="2">The sequence shown here is derived from an EMBL/GenBank/DDBJ whole genome shotgun (WGS) entry which is preliminary data.</text>
</comment>
<organism evidence="2 3">
    <name type="scientific">Flavobacterium flabelliforme</name>
    <dbReference type="NCBI Taxonomy" id="2816119"/>
    <lineage>
        <taxon>Bacteria</taxon>
        <taxon>Pseudomonadati</taxon>
        <taxon>Bacteroidota</taxon>
        <taxon>Flavobacteriia</taxon>
        <taxon>Flavobacteriales</taxon>
        <taxon>Flavobacteriaceae</taxon>
        <taxon>Flavobacterium</taxon>
    </lineage>
</organism>
<accession>A0ABS5CX07</accession>
<feature type="domain" description="DUF6268" evidence="1">
    <location>
        <begin position="18"/>
        <end position="254"/>
    </location>
</feature>
<evidence type="ECO:0000313" key="2">
    <source>
        <dbReference type="EMBL" id="MBP4143138.1"/>
    </source>
</evidence>
<name>A0ABS5CX07_9FLAO</name>
<reference evidence="2 3" key="1">
    <citation type="submission" date="2021-03" db="EMBL/GenBank/DDBJ databases">
        <title>Flavobacterium Flabelliformis Sp. Nov. And Flavobacterium Geliluteum Sp. Nov., Two Novel Multidrug Resistant Psychrophilic Species Isolated From Antarctica.</title>
        <authorList>
            <person name="Kralova S."/>
            <person name="Busse H.J."/>
            <person name="Bezdicek M."/>
            <person name="Nykrynova M."/>
            <person name="Kroupova E."/>
            <person name="Krsek D."/>
            <person name="Sedlacek I."/>
        </authorList>
    </citation>
    <scope>NUCLEOTIDE SEQUENCE [LARGE SCALE GENOMIC DNA]</scope>
    <source>
        <strain evidence="2 3">P4023</strain>
    </source>
</reference>
<protein>
    <recommendedName>
        <fullName evidence="1">DUF6268 domain-containing protein</fullName>
    </recommendedName>
</protein>
<sequence length="301" mass="34543">MMRKTLILLFLFIPLLTKAQEYVDVLSVSYSKTEKTSFKNTLDTSNIRIFDAKLTLPVVLTQKTALITGFDFSIKELQLFTNTDNTKLFYNRIKLGVTSQHSDNWTGTYLLLPVVSSDYKKLSFKDIYAGGIALWTYKKNKRLNYKFGVYAGNEAYGFYITPLVGIYYISPSSNFEISALLPGLFDMNYKISSKTKLGIDYKGVSETYKIHEENKKITYTENRTLESSSYIQNNSLYKNLLLRLKFGFSTNKYDVYTEGDKIDLSITPIKIGDNRIKLNTNLNSSAFLKVEAIYRFDIPSK</sequence>
<evidence type="ECO:0000313" key="3">
    <source>
        <dbReference type="Proteomes" id="UP000674217"/>
    </source>
</evidence>
<gene>
    <name evidence="2" type="ORF">J3S90_15140</name>
</gene>
<proteinExistence type="predicted"/>